<proteinExistence type="predicted"/>
<comment type="caution">
    <text evidence="1">The sequence shown here is derived from an EMBL/GenBank/DDBJ whole genome shotgun (WGS) entry which is preliminary data.</text>
</comment>
<dbReference type="Proteomes" id="UP000187203">
    <property type="component" value="Unassembled WGS sequence"/>
</dbReference>
<protein>
    <submittedName>
        <fullName evidence="1">Uncharacterized protein</fullName>
    </submittedName>
</protein>
<reference evidence="2" key="1">
    <citation type="submission" date="2013-09" db="EMBL/GenBank/DDBJ databases">
        <title>Corchorus olitorius genome sequencing.</title>
        <authorList>
            <person name="Alam M."/>
            <person name="Haque M.S."/>
            <person name="Islam M.S."/>
            <person name="Emdad E.M."/>
            <person name="Islam M.M."/>
            <person name="Ahmed B."/>
            <person name="Halim A."/>
            <person name="Hossen Q.M.M."/>
            <person name="Hossain M.Z."/>
            <person name="Ahmed R."/>
            <person name="Khan M.M."/>
            <person name="Islam R."/>
            <person name="Rashid M.M."/>
            <person name="Khan S.A."/>
            <person name="Rahman M.S."/>
            <person name="Alam M."/>
            <person name="Yahiya A.S."/>
            <person name="Khan M.S."/>
            <person name="Azam M.S."/>
            <person name="Haque T."/>
            <person name="Lashkar M.Z.H."/>
            <person name="Akhand A.I."/>
            <person name="Morshed G."/>
            <person name="Roy S."/>
            <person name="Uddin K.S."/>
            <person name="Rabeya T."/>
            <person name="Hossain A.S."/>
            <person name="Chowdhury A."/>
            <person name="Snigdha A.R."/>
            <person name="Mortoza M.S."/>
            <person name="Matin S.A."/>
            <person name="Hoque S.M.E."/>
            <person name="Islam M.K."/>
            <person name="Roy D.K."/>
            <person name="Haider R."/>
            <person name="Moosa M.M."/>
            <person name="Elias S.M."/>
            <person name="Hasan A.M."/>
            <person name="Jahan S."/>
            <person name="Shafiuddin M."/>
            <person name="Mahmood N."/>
            <person name="Shommy N.S."/>
        </authorList>
    </citation>
    <scope>NUCLEOTIDE SEQUENCE [LARGE SCALE GENOMIC DNA]</scope>
    <source>
        <strain evidence="2">cv. O-4</strain>
    </source>
</reference>
<evidence type="ECO:0000313" key="2">
    <source>
        <dbReference type="Proteomes" id="UP000187203"/>
    </source>
</evidence>
<name>A0A1R3I295_9ROSI</name>
<keyword evidence="2" id="KW-1185">Reference proteome</keyword>
<gene>
    <name evidence="1" type="ORF">COLO4_25474</name>
</gene>
<accession>A0A1R3I295</accession>
<dbReference type="EMBL" id="AWUE01019059">
    <property type="protein sequence ID" value="OMO76707.1"/>
    <property type="molecule type" value="Genomic_DNA"/>
</dbReference>
<dbReference type="AlphaFoldDB" id="A0A1R3I295"/>
<evidence type="ECO:0000313" key="1">
    <source>
        <dbReference type="EMBL" id="OMO76707.1"/>
    </source>
</evidence>
<sequence length="59" mass="6442">MATQTKNSDRDKYLNPMTTDIFMISATLLAHASDDPVNAVVAMDMALCIVFCAKMAKTD</sequence>
<organism evidence="1 2">
    <name type="scientific">Corchorus olitorius</name>
    <dbReference type="NCBI Taxonomy" id="93759"/>
    <lineage>
        <taxon>Eukaryota</taxon>
        <taxon>Viridiplantae</taxon>
        <taxon>Streptophyta</taxon>
        <taxon>Embryophyta</taxon>
        <taxon>Tracheophyta</taxon>
        <taxon>Spermatophyta</taxon>
        <taxon>Magnoliopsida</taxon>
        <taxon>eudicotyledons</taxon>
        <taxon>Gunneridae</taxon>
        <taxon>Pentapetalae</taxon>
        <taxon>rosids</taxon>
        <taxon>malvids</taxon>
        <taxon>Malvales</taxon>
        <taxon>Malvaceae</taxon>
        <taxon>Grewioideae</taxon>
        <taxon>Apeibeae</taxon>
        <taxon>Corchorus</taxon>
    </lineage>
</organism>